<organism evidence="3 4">
    <name type="scientific">Desulfovibrio gilichinskyi</name>
    <dbReference type="NCBI Taxonomy" id="1519643"/>
    <lineage>
        <taxon>Bacteria</taxon>
        <taxon>Pseudomonadati</taxon>
        <taxon>Thermodesulfobacteriota</taxon>
        <taxon>Desulfovibrionia</taxon>
        <taxon>Desulfovibrionales</taxon>
        <taxon>Desulfovibrionaceae</taxon>
        <taxon>Desulfovibrio</taxon>
    </lineage>
</organism>
<dbReference type="Proteomes" id="UP000192906">
    <property type="component" value="Unassembled WGS sequence"/>
</dbReference>
<dbReference type="PROSITE" id="PS51257">
    <property type="entry name" value="PROKAR_LIPOPROTEIN"/>
    <property type="match status" value="1"/>
</dbReference>
<dbReference type="InterPro" id="IPR019088">
    <property type="entry name" value="CHP02186-rel_TM"/>
</dbReference>
<evidence type="ECO:0000313" key="3">
    <source>
        <dbReference type="EMBL" id="SMF14022.1"/>
    </source>
</evidence>
<dbReference type="STRING" id="1519643.SAMN06295933_1790"/>
<feature type="signal peptide" evidence="2">
    <location>
        <begin position="1"/>
        <end position="24"/>
    </location>
</feature>
<reference evidence="4" key="1">
    <citation type="submission" date="2017-04" db="EMBL/GenBank/DDBJ databases">
        <authorList>
            <person name="Varghese N."/>
            <person name="Submissions S."/>
        </authorList>
    </citation>
    <scope>NUCLEOTIDE SEQUENCE [LARGE SCALE GENOMIC DNA]</scope>
    <source>
        <strain evidence="4">K3S</strain>
    </source>
</reference>
<evidence type="ECO:0000256" key="1">
    <source>
        <dbReference type="SAM" id="Phobius"/>
    </source>
</evidence>
<dbReference type="AlphaFoldDB" id="A0A1X7DEI5"/>
<proteinExistence type="predicted"/>
<keyword evidence="1" id="KW-1133">Transmembrane helix</keyword>
<evidence type="ECO:0000313" key="4">
    <source>
        <dbReference type="Proteomes" id="UP000192906"/>
    </source>
</evidence>
<dbReference type="RefSeq" id="WP_170921403.1">
    <property type="nucleotide sequence ID" value="NZ_FWZU01000003.1"/>
</dbReference>
<keyword evidence="2" id="KW-0732">Signal</keyword>
<protein>
    <submittedName>
        <fullName evidence="3">Putative transmembrane protein (Alph_Pro_TM)</fullName>
    </submittedName>
</protein>
<keyword evidence="1" id="KW-0472">Membrane</keyword>
<dbReference type="EMBL" id="FWZU01000003">
    <property type="protein sequence ID" value="SMF14022.1"/>
    <property type="molecule type" value="Genomic_DNA"/>
</dbReference>
<sequence>MKIYSITLSILFALFLMSCGTVFADGDMSLSFKPDHVTIGTTYNGATVELSGTVPEGCAAVVRVMGELKDTKFKQKGKVLGLLWMNVATVELDNIPSLFLVATDSETYAGGGKKWEDLNLGFDSVKGNSDTKIFHEFLKLVEHEEHYMIEDGVVKYHETANGLRGFTAELTLPSSLQRGEYTVEVVAVRDGKVVGKTVSSISAAFTGFPKLLSSIAFGHEIIYGISAVIIAILAGLFMSMIFSDKGAAH</sequence>
<keyword evidence="1 3" id="KW-0812">Transmembrane</keyword>
<gene>
    <name evidence="3" type="ORF">SAMN06295933_1790</name>
</gene>
<keyword evidence="4" id="KW-1185">Reference proteome</keyword>
<dbReference type="Pfam" id="PF09608">
    <property type="entry name" value="Alph_Pro_TM"/>
    <property type="match status" value="1"/>
</dbReference>
<feature type="chain" id="PRO_5012123473" evidence="2">
    <location>
        <begin position="25"/>
        <end position="249"/>
    </location>
</feature>
<name>A0A1X7DEI5_9BACT</name>
<evidence type="ECO:0000256" key="2">
    <source>
        <dbReference type="SAM" id="SignalP"/>
    </source>
</evidence>
<feature type="transmembrane region" description="Helical" evidence="1">
    <location>
        <begin position="221"/>
        <end position="242"/>
    </location>
</feature>
<accession>A0A1X7DEI5</accession>